<dbReference type="GO" id="GO:0001725">
    <property type="term" value="C:stress fiber"/>
    <property type="evidence" value="ECO:0007669"/>
    <property type="project" value="TreeGrafter"/>
</dbReference>
<dbReference type="GO" id="GO:0003779">
    <property type="term" value="F:actin binding"/>
    <property type="evidence" value="ECO:0007669"/>
    <property type="project" value="TreeGrafter"/>
</dbReference>
<evidence type="ECO:0000259" key="9">
    <source>
        <dbReference type="PROSITE" id="PS50106"/>
    </source>
</evidence>
<dbReference type="GO" id="GO:0031941">
    <property type="term" value="C:filamentous actin"/>
    <property type="evidence" value="ECO:0007669"/>
    <property type="project" value="TreeGrafter"/>
</dbReference>
<dbReference type="InterPro" id="IPR036034">
    <property type="entry name" value="PDZ_sf"/>
</dbReference>
<feature type="compositionally biased region" description="Pro residues" evidence="7">
    <location>
        <begin position="358"/>
        <end position="377"/>
    </location>
</feature>
<evidence type="ECO:0000313" key="10">
    <source>
        <dbReference type="EMBL" id="KAG7177052.1"/>
    </source>
</evidence>
<dbReference type="EMBL" id="JAHLQT010002534">
    <property type="protein sequence ID" value="KAG7177052.1"/>
    <property type="molecule type" value="Genomic_DNA"/>
</dbReference>
<evidence type="ECO:0000256" key="6">
    <source>
        <dbReference type="PROSITE-ProRule" id="PRU00125"/>
    </source>
</evidence>
<feature type="domain" description="LIM zinc-binding" evidence="8">
    <location>
        <begin position="999"/>
        <end position="1058"/>
    </location>
</feature>
<feature type="domain" description="LIM zinc-binding" evidence="8">
    <location>
        <begin position="1059"/>
        <end position="1115"/>
    </location>
</feature>
<evidence type="ECO:0000256" key="3">
    <source>
        <dbReference type="ARBA" id="ARBA00022723"/>
    </source>
</evidence>
<dbReference type="GO" id="GO:0061061">
    <property type="term" value="P:muscle structure development"/>
    <property type="evidence" value="ECO:0007669"/>
    <property type="project" value="TreeGrafter"/>
</dbReference>
<dbReference type="InterPro" id="IPR001478">
    <property type="entry name" value="PDZ"/>
</dbReference>
<proteinExistence type="predicted"/>
<dbReference type="InterPro" id="IPR050604">
    <property type="entry name" value="PDZ-LIM_domain"/>
</dbReference>
<dbReference type="PROSITE" id="PS50106">
    <property type="entry name" value="PDZ"/>
    <property type="match status" value="1"/>
</dbReference>
<feature type="compositionally biased region" description="Basic and acidic residues" evidence="7">
    <location>
        <begin position="614"/>
        <end position="623"/>
    </location>
</feature>
<feature type="region of interest" description="Disordered" evidence="7">
    <location>
        <begin position="798"/>
        <end position="877"/>
    </location>
</feature>
<dbReference type="SUPFAM" id="SSF50156">
    <property type="entry name" value="PDZ domain-like"/>
    <property type="match status" value="1"/>
</dbReference>
<dbReference type="Pfam" id="PF00595">
    <property type="entry name" value="PDZ"/>
    <property type="match status" value="1"/>
</dbReference>
<dbReference type="CDD" id="cd08368">
    <property type="entry name" value="LIM"/>
    <property type="match status" value="1"/>
</dbReference>
<dbReference type="AlphaFoldDB" id="A0A8J5NC78"/>
<sequence>MVEVNGGSVAATAGLQAGDAIVSIGGKDALSLRHKEAQEAIVKAGNSFDLIVQRGAQTWRPAVTPLAQVKTTPEGVPVATSTSLAANKKPVRYIGSNHNSVARPFPGFTGSQPAYTPGARTLKSPLQEASDGPLSAPLSGTSSRSTSGSTSPSGGIPITTSTTISLNKENAKNFLKMTLDKENVNTINVHSPYKNQKTNSNENLFTSQFLNNNGASSGTGGHQRKYSLASNASSCSSDPDHDALTRRNNEYVAPVGAAHNTVALPFAEVNGQQIVNAQYNTPLNLYSEDNIAETLSAQAEVLGKGCLGINFKKYARETVIQTESPTYKLIHGDGDDAPKKPRPPPVSSFDKEAQAPAPTFPRPKPASRPAPATPAQPPQQGGNVNFMKNERAYDGKTSDVLRMVQEMDKCPVQENEDGPLIGDGPGPAGTRSVRAPQTSVKPEGASGPSQSTKCSECERPIIGVFVRIKNKNLHADCFKCSTCGSSLKNVGYYNINEKLYCDVHAKQAARHNPPGPNLEPVLVKPGAPVPSGAMPAPVSKVGPPPVPAPAPVPAPVPVQAPAAPMAAPPPTFTPFKAPAAPATQKVPFGAPAGSVDVRSHIPKKGVPFVWPPPKKVDTVEEGPRSPAWAPAGEPVYVPRPKHAAGPPPKRPPLLPTPPPPKDYDTMVIKASPPTQQPAEPAKVSPASASASAPAPVHPPAPAPAPAPTPAPAITPACKIPSLSGKGKIEPPSFVPVTAPMPTVSKCAPTPQLSSTMPAAPKPIVPKPAATAKPAASKPIQGFKSVAAPKVVPKVASSNVGFKSVSSPGQKTGPAPGAPSRLASAPIPPPISVPIVNSAPAPAPKPAPGPAAASASAPMPKPAAPKPPAPTGPAPAPVFAPAPVPAPVPAPFGGGMPKPTPMPDLGGSSLKGVAQTGGQRSAPRRGRGVMNPSTTTRIPVCADCTRQIRGPFVSALGKTWCPDHFVCSTESCRRALIDMGFVEEQGSLHCEDCYEKYFAPICGKCDKRVKGDCLNAVGKQFHPECFCCAYCGKVFGSGAFYLEDGLPYCEADWNDLFTTKCVGCGFPIEAGDRWVEALNNNYHSQCFKCSVCKSNLEGKSFYAKNGRPFCKSHAGR</sequence>
<dbReference type="CDD" id="cd09455">
    <property type="entry name" value="LIM1_Enigma_like_1"/>
    <property type="match status" value="1"/>
</dbReference>
<evidence type="ECO:0000256" key="1">
    <source>
        <dbReference type="ARBA" id="ARBA00004496"/>
    </source>
</evidence>
<comment type="subcellular location">
    <subcellularLocation>
        <location evidence="1">Cytoplasm</location>
    </subcellularLocation>
</comment>
<dbReference type="GO" id="GO:0051371">
    <property type="term" value="F:muscle alpha-actinin binding"/>
    <property type="evidence" value="ECO:0007669"/>
    <property type="project" value="TreeGrafter"/>
</dbReference>
<keyword evidence="4 6" id="KW-0862">Zinc</keyword>
<keyword evidence="2" id="KW-0963">Cytoplasm</keyword>
<dbReference type="FunFam" id="2.10.110.10:FF:000060">
    <property type="entry name" value="Uncharacterized protein, isoform Z"/>
    <property type="match status" value="1"/>
</dbReference>
<dbReference type="GO" id="GO:0046872">
    <property type="term" value="F:metal ion binding"/>
    <property type="evidence" value="ECO:0007669"/>
    <property type="project" value="UniProtKB-KW"/>
</dbReference>
<accession>A0A8J5NC78</accession>
<evidence type="ECO:0000313" key="11">
    <source>
        <dbReference type="Proteomes" id="UP000747542"/>
    </source>
</evidence>
<dbReference type="InterPro" id="IPR031847">
    <property type="entry name" value="PDLI1-4/Zasp-like_mid"/>
</dbReference>
<feature type="compositionally biased region" description="Low complexity" evidence="7">
    <location>
        <begin position="677"/>
        <end position="694"/>
    </location>
</feature>
<feature type="region of interest" description="Disordered" evidence="7">
    <location>
        <begin position="889"/>
        <end position="931"/>
    </location>
</feature>
<feature type="region of interest" description="Disordered" evidence="7">
    <location>
        <begin position="411"/>
        <end position="453"/>
    </location>
</feature>
<dbReference type="InterPro" id="IPR006643">
    <property type="entry name" value="Zasp-like_motif"/>
</dbReference>
<dbReference type="SUPFAM" id="SSF57716">
    <property type="entry name" value="Glucocorticoid receptor-like (DNA-binding domain)"/>
    <property type="match status" value="5"/>
</dbReference>
<feature type="compositionally biased region" description="Low complexity" evidence="7">
    <location>
        <begin position="134"/>
        <end position="162"/>
    </location>
</feature>
<evidence type="ECO:0000256" key="2">
    <source>
        <dbReference type="ARBA" id="ARBA00022490"/>
    </source>
</evidence>
<comment type="caution">
    <text evidence="10">The sequence shown here is derived from an EMBL/GenBank/DDBJ whole genome shotgun (WGS) entry which is preliminary data.</text>
</comment>
<dbReference type="Pfam" id="PF00412">
    <property type="entry name" value="LIM"/>
    <property type="match status" value="4"/>
</dbReference>
<feature type="compositionally biased region" description="Pro residues" evidence="7">
    <location>
        <begin position="645"/>
        <end position="660"/>
    </location>
</feature>
<dbReference type="Gene3D" id="2.10.110.10">
    <property type="entry name" value="Cysteine Rich Protein"/>
    <property type="match status" value="4"/>
</dbReference>
<dbReference type="GO" id="GO:0030036">
    <property type="term" value="P:actin cytoskeleton organization"/>
    <property type="evidence" value="ECO:0007669"/>
    <property type="project" value="TreeGrafter"/>
</dbReference>
<feature type="domain" description="PDZ" evidence="9">
    <location>
        <begin position="1"/>
        <end position="56"/>
    </location>
</feature>
<feature type="region of interest" description="Disordered" evidence="7">
    <location>
        <begin position="613"/>
        <end position="718"/>
    </location>
</feature>
<feature type="region of interest" description="Disordered" evidence="7">
    <location>
        <begin position="326"/>
        <end position="386"/>
    </location>
</feature>
<dbReference type="PANTHER" id="PTHR24214:SF38">
    <property type="entry name" value="PDZ AND LIM DOMAIN PROTEIN ZASP-RELATED"/>
    <property type="match status" value="1"/>
</dbReference>
<dbReference type="CDD" id="cd09461">
    <property type="entry name" value="LIM3_Enigma_like_1"/>
    <property type="match status" value="1"/>
</dbReference>
<evidence type="ECO:0000256" key="5">
    <source>
        <dbReference type="ARBA" id="ARBA00023038"/>
    </source>
</evidence>
<dbReference type="PROSITE" id="PS50023">
    <property type="entry name" value="LIM_DOMAIN_2"/>
    <property type="match status" value="3"/>
</dbReference>
<dbReference type="GO" id="GO:0005912">
    <property type="term" value="C:adherens junction"/>
    <property type="evidence" value="ECO:0007669"/>
    <property type="project" value="TreeGrafter"/>
</dbReference>
<gene>
    <name evidence="10" type="primary">Zasp52-L</name>
    <name evidence="10" type="ORF">Hamer_G000277</name>
</gene>
<feature type="compositionally biased region" description="Basic and acidic residues" evidence="7">
    <location>
        <begin position="330"/>
        <end position="339"/>
    </location>
</feature>
<dbReference type="PROSITE" id="PS00478">
    <property type="entry name" value="LIM_DOMAIN_1"/>
    <property type="match status" value="1"/>
</dbReference>
<evidence type="ECO:0000259" key="8">
    <source>
        <dbReference type="PROSITE" id="PS50023"/>
    </source>
</evidence>
<feature type="compositionally biased region" description="Polar residues" evidence="7">
    <location>
        <begin position="798"/>
        <end position="809"/>
    </location>
</feature>
<reference evidence="10" key="1">
    <citation type="journal article" date="2021" name="Sci. Adv.">
        <title>The American lobster genome reveals insights on longevity, neural, and immune adaptations.</title>
        <authorList>
            <person name="Polinski J.M."/>
            <person name="Zimin A.V."/>
            <person name="Clark K.F."/>
            <person name="Kohn A.B."/>
            <person name="Sadowski N."/>
            <person name="Timp W."/>
            <person name="Ptitsyn A."/>
            <person name="Khanna P."/>
            <person name="Romanova D.Y."/>
            <person name="Williams P."/>
            <person name="Greenwood S.J."/>
            <person name="Moroz L.L."/>
            <person name="Walt D.R."/>
            <person name="Bodnar A.G."/>
        </authorList>
    </citation>
    <scope>NUCLEOTIDE SEQUENCE</scope>
    <source>
        <strain evidence="10">GMGI-L3</strain>
    </source>
</reference>
<feature type="compositionally biased region" description="Pro residues" evidence="7">
    <location>
        <begin position="695"/>
        <end position="712"/>
    </location>
</feature>
<feature type="domain" description="LIM zinc-binding" evidence="8">
    <location>
        <begin position="452"/>
        <end position="511"/>
    </location>
</feature>
<dbReference type="GO" id="GO:0030018">
    <property type="term" value="C:Z disc"/>
    <property type="evidence" value="ECO:0007669"/>
    <property type="project" value="TreeGrafter"/>
</dbReference>
<feature type="compositionally biased region" description="Pro residues" evidence="7">
    <location>
        <begin position="858"/>
        <end position="877"/>
    </location>
</feature>
<evidence type="ECO:0000256" key="7">
    <source>
        <dbReference type="SAM" id="MobiDB-lite"/>
    </source>
</evidence>
<protein>
    <submittedName>
        <fullName evidence="10">PDZ and LIM domain protein Zasp-like</fullName>
    </submittedName>
</protein>
<dbReference type="Proteomes" id="UP000747542">
    <property type="component" value="Unassembled WGS sequence"/>
</dbReference>
<keyword evidence="11" id="KW-1185">Reference proteome</keyword>
<keyword evidence="3 6" id="KW-0479">Metal-binding</keyword>
<dbReference type="SMART" id="SM00735">
    <property type="entry name" value="ZM"/>
    <property type="match status" value="1"/>
</dbReference>
<dbReference type="FunFam" id="2.10.110.10:FF:000073">
    <property type="entry name" value="Uncharacterized protein, isoform Z"/>
    <property type="match status" value="1"/>
</dbReference>
<organism evidence="10 11">
    <name type="scientific">Homarus americanus</name>
    <name type="common">American lobster</name>
    <dbReference type="NCBI Taxonomy" id="6706"/>
    <lineage>
        <taxon>Eukaryota</taxon>
        <taxon>Metazoa</taxon>
        <taxon>Ecdysozoa</taxon>
        <taxon>Arthropoda</taxon>
        <taxon>Crustacea</taxon>
        <taxon>Multicrustacea</taxon>
        <taxon>Malacostraca</taxon>
        <taxon>Eumalacostraca</taxon>
        <taxon>Eucarida</taxon>
        <taxon>Decapoda</taxon>
        <taxon>Pleocyemata</taxon>
        <taxon>Astacidea</taxon>
        <taxon>Nephropoidea</taxon>
        <taxon>Nephropidae</taxon>
        <taxon>Homarus</taxon>
    </lineage>
</organism>
<dbReference type="PANTHER" id="PTHR24214">
    <property type="entry name" value="PDZ AND LIM DOMAIN PROTEIN ZASP"/>
    <property type="match status" value="1"/>
</dbReference>
<keyword evidence="5 6" id="KW-0440">LIM domain</keyword>
<dbReference type="SMART" id="SM00132">
    <property type="entry name" value="LIM"/>
    <property type="match status" value="4"/>
</dbReference>
<dbReference type="InterPro" id="IPR001781">
    <property type="entry name" value="Znf_LIM"/>
</dbReference>
<name>A0A8J5NC78_HOMAM</name>
<feature type="region of interest" description="Disordered" evidence="7">
    <location>
        <begin position="104"/>
        <end position="162"/>
    </location>
</feature>
<dbReference type="Pfam" id="PF15936">
    <property type="entry name" value="DUF4749"/>
    <property type="match status" value="1"/>
</dbReference>
<dbReference type="Gene3D" id="2.30.42.10">
    <property type="match status" value="1"/>
</dbReference>
<dbReference type="FunFam" id="2.10.110.10:FF:000069">
    <property type="entry name" value="Uncharacterized protein, isoform Z"/>
    <property type="match status" value="1"/>
</dbReference>
<dbReference type="CDD" id="cd09360">
    <property type="entry name" value="LIM_ALP_like"/>
    <property type="match status" value="1"/>
</dbReference>
<evidence type="ECO:0000256" key="4">
    <source>
        <dbReference type="ARBA" id="ARBA00022833"/>
    </source>
</evidence>